<evidence type="ECO:0008006" key="4">
    <source>
        <dbReference type="Google" id="ProtNLM"/>
    </source>
</evidence>
<protein>
    <recommendedName>
        <fullName evidence="4">Gamma-glutamylcyclotransferase AIG2-like domain-containing protein</fullName>
    </recommendedName>
</protein>
<dbReference type="Proteomes" id="UP000177625">
    <property type="component" value="Unassembled WGS sequence"/>
</dbReference>
<name>A0A1E1M0Y8_RHYSE</name>
<keyword evidence="3" id="KW-1185">Reference proteome</keyword>
<sequence length="110" mass="12372">MFSPPPPPPAPPLPPSHLFKSSKPASVAPPPPPMPFEEAFESTNKAHYWQFLKDSKTNMPGQPFQPFFMFFYGSLMDPEVLQAILDLPELPTMQQVFLDLLSKCGAYIQH</sequence>
<proteinExistence type="predicted"/>
<dbReference type="EMBL" id="FJVC01000102">
    <property type="protein sequence ID" value="CZT42769.1"/>
    <property type="molecule type" value="Genomic_DNA"/>
</dbReference>
<evidence type="ECO:0000313" key="2">
    <source>
        <dbReference type="EMBL" id="CZT42769.1"/>
    </source>
</evidence>
<reference evidence="3" key="1">
    <citation type="submission" date="2016-03" db="EMBL/GenBank/DDBJ databases">
        <authorList>
            <person name="Guldener U."/>
        </authorList>
    </citation>
    <scope>NUCLEOTIDE SEQUENCE [LARGE SCALE GENOMIC DNA]</scope>
</reference>
<feature type="compositionally biased region" description="Pro residues" evidence="1">
    <location>
        <begin position="1"/>
        <end position="15"/>
    </location>
</feature>
<dbReference type="AlphaFoldDB" id="A0A1E1M0Y8"/>
<gene>
    <name evidence="2" type="ORF">RSE6_02717</name>
</gene>
<feature type="region of interest" description="Disordered" evidence="1">
    <location>
        <begin position="1"/>
        <end position="35"/>
    </location>
</feature>
<organism evidence="2 3">
    <name type="scientific">Rhynchosporium secalis</name>
    <name type="common">Barley scald fungus</name>
    <dbReference type="NCBI Taxonomy" id="38038"/>
    <lineage>
        <taxon>Eukaryota</taxon>
        <taxon>Fungi</taxon>
        <taxon>Dikarya</taxon>
        <taxon>Ascomycota</taxon>
        <taxon>Pezizomycotina</taxon>
        <taxon>Leotiomycetes</taxon>
        <taxon>Helotiales</taxon>
        <taxon>Ploettnerulaceae</taxon>
        <taxon>Rhynchosporium</taxon>
    </lineage>
</organism>
<evidence type="ECO:0000313" key="3">
    <source>
        <dbReference type="Proteomes" id="UP000177625"/>
    </source>
</evidence>
<evidence type="ECO:0000256" key="1">
    <source>
        <dbReference type="SAM" id="MobiDB-lite"/>
    </source>
</evidence>
<accession>A0A1E1M0Y8</accession>